<organism evidence="2 3">
    <name type="scientific">Trypanosoma rangeli</name>
    <dbReference type="NCBI Taxonomy" id="5698"/>
    <lineage>
        <taxon>Eukaryota</taxon>
        <taxon>Discoba</taxon>
        <taxon>Euglenozoa</taxon>
        <taxon>Kinetoplastea</taxon>
        <taxon>Metakinetoplastina</taxon>
        <taxon>Trypanosomatida</taxon>
        <taxon>Trypanosomatidae</taxon>
        <taxon>Trypanosoma</taxon>
        <taxon>Herpetosoma</taxon>
    </lineage>
</organism>
<accession>A0A3R7LDS6</accession>
<dbReference type="Proteomes" id="UP000283634">
    <property type="component" value="Unassembled WGS sequence"/>
</dbReference>
<feature type="compositionally biased region" description="Pro residues" evidence="1">
    <location>
        <begin position="107"/>
        <end position="121"/>
    </location>
</feature>
<evidence type="ECO:0000313" key="3">
    <source>
        <dbReference type="Proteomes" id="UP000283634"/>
    </source>
</evidence>
<comment type="caution">
    <text evidence="2">The sequence shown here is derived from an EMBL/GenBank/DDBJ whole genome shotgun (WGS) entry which is preliminary data.</text>
</comment>
<dbReference type="RefSeq" id="XP_029233199.1">
    <property type="nucleotide sequence ID" value="XM_029386943.1"/>
</dbReference>
<dbReference type="EMBL" id="MKGL01000904">
    <property type="protein sequence ID" value="RNE95257.1"/>
    <property type="molecule type" value="Genomic_DNA"/>
</dbReference>
<gene>
    <name evidence="2" type="ORF">TraAM80_10313</name>
</gene>
<dbReference type="GeneID" id="40334246"/>
<dbReference type="AlphaFoldDB" id="A0A3R7LDS6"/>
<feature type="region of interest" description="Disordered" evidence="1">
    <location>
        <begin position="46"/>
        <end position="121"/>
    </location>
</feature>
<proteinExistence type="predicted"/>
<evidence type="ECO:0000256" key="1">
    <source>
        <dbReference type="SAM" id="MobiDB-lite"/>
    </source>
</evidence>
<protein>
    <submittedName>
        <fullName evidence="2">Uncharacterized protein</fullName>
    </submittedName>
</protein>
<sequence>MGLAFAAPGCTSSLFYLPNPKCSPRLATAWSRWGLCLGLARRMPGRRRRRDARGWGRPPVSLTGAVSGKGAKPWAKSWLPWGTAGEPRKGRRRSRVYGPSAGGGKGIPPPNGPGANPPCAV</sequence>
<name>A0A3R7LDS6_TRYRA</name>
<dbReference type="OrthoDB" id="10615731at2759"/>
<keyword evidence="3" id="KW-1185">Reference proteome</keyword>
<reference evidence="2 3" key="1">
    <citation type="journal article" date="2018" name="BMC Genomics">
        <title>Genomic comparison of Trypanosoma conorhini and Trypanosoma rangeli to Trypanosoma cruzi strains of high and low virulence.</title>
        <authorList>
            <person name="Bradwell K.R."/>
            <person name="Koparde V.N."/>
            <person name="Matveyev A.V."/>
            <person name="Serrano M.G."/>
            <person name="Alves J.M."/>
            <person name="Parikh H."/>
            <person name="Huang B."/>
            <person name="Lee V."/>
            <person name="Espinosa-Alvarez O."/>
            <person name="Ortiz P.A."/>
            <person name="Costa-Martins A.G."/>
            <person name="Teixeira M.M."/>
            <person name="Buck G.A."/>
        </authorList>
    </citation>
    <scope>NUCLEOTIDE SEQUENCE [LARGE SCALE GENOMIC DNA]</scope>
    <source>
        <strain evidence="2 3">AM80</strain>
    </source>
</reference>
<evidence type="ECO:0000313" key="2">
    <source>
        <dbReference type="EMBL" id="RNE95257.1"/>
    </source>
</evidence>